<organism evidence="2 3">
    <name type="scientific">Giardia intestinalis</name>
    <name type="common">Giardia lamblia</name>
    <dbReference type="NCBI Taxonomy" id="5741"/>
    <lineage>
        <taxon>Eukaryota</taxon>
        <taxon>Metamonada</taxon>
        <taxon>Diplomonadida</taxon>
        <taxon>Hexamitidae</taxon>
        <taxon>Giardiinae</taxon>
        <taxon>Giardia</taxon>
    </lineage>
</organism>
<dbReference type="Proteomes" id="UP000018040">
    <property type="component" value="Unassembled WGS sequence"/>
</dbReference>
<accession>V6TTP7</accession>
<dbReference type="EMBL" id="AHHH01000235">
    <property type="protein sequence ID" value="ESU40390.1"/>
    <property type="molecule type" value="Genomic_DNA"/>
</dbReference>
<feature type="region of interest" description="Disordered" evidence="1">
    <location>
        <begin position="76"/>
        <end position="107"/>
    </location>
</feature>
<protein>
    <submittedName>
        <fullName evidence="2">Uncharacterized protein</fullName>
    </submittedName>
</protein>
<comment type="caution">
    <text evidence="2">The sequence shown here is derived from an EMBL/GenBank/DDBJ whole genome shotgun (WGS) entry which is preliminary data.</text>
</comment>
<proteinExistence type="predicted"/>
<sequence length="107" mass="12017">MGKDHILNCRQTHLYRVMRHDAIVCWLYDHLVSRKKYTVTHEQKTWVEQARQARSRTSSCPTATKRLTLAWCSPARRTTAATRSSRSTGTGPPIIYGTAPSTQSGGA</sequence>
<reference evidence="2 3" key="2">
    <citation type="journal article" date="2013" name="Genome Biol. Evol.">
        <title>Genome sequencing of Giardia lamblia genotypes A2 and B isolates (DH and GS) and comparative analysis with the genomes of genotypes A1 and E (WB and Pig).</title>
        <authorList>
            <person name="Adam R.D."/>
            <person name="Dahlstrom E.W."/>
            <person name="Martens C.A."/>
            <person name="Bruno D.P."/>
            <person name="Barbian K.D."/>
            <person name="Ricklefs S.M."/>
            <person name="Hernandez M.M."/>
            <person name="Narla N.P."/>
            <person name="Patel R.B."/>
            <person name="Porcella S.F."/>
            <person name="Nash T.E."/>
        </authorList>
    </citation>
    <scope>NUCLEOTIDE SEQUENCE [LARGE SCALE GENOMIC DNA]</scope>
    <source>
        <strain evidence="2 3">GS</strain>
    </source>
</reference>
<dbReference type="AlphaFoldDB" id="V6TTP7"/>
<feature type="compositionally biased region" description="Low complexity" evidence="1">
    <location>
        <begin position="76"/>
        <end position="93"/>
    </location>
</feature>
<reference evidence="3" key="1">
    <citation type="submission" date="2012-02" db="EMBL/GenBank/DDBJ databases">
        <title>Genome sequencing of Giardia lamblia Genotypes A2 and B isolates (DH and GS) and comparative analysis with the genomes of Genotypes A1 and E (WB and Pig).</title>
        <authorList>
            <person name="Adam R."/>
            <person name="Dahlstrom E."/>
            <person name="Martens C."/>
            <person name="Bruno D."/>
            <person name="Barbian K."/>
            <person name="Porcella S.F."/>
            <person name="Nash T."/>
        </authorList>
    </citation>
    <scope>NUCLEOTIDE SEQUENCE</scope>
    <source>
        <strain evidence="3">GS</strain>
    </source>
</reference>
<evidence type="ECO:0000256" key="1">
    <source>
        <dbReference type="SAM" id="MobiDB-lite"/>
    </source>
</evidence>
<gene>
    <name evidence="2" type="ORF">GSB_153009</name>
</gene>
<evidence type="ECO:0000313" key="3">
    <source>
        <dbReference type="Proteomes" id="UP000018040"/>
    </source>
</evidence>
<name>V6TTP7_GIAIN</name>
<evidence type="ECO:0000313" key="2">
    <source>
        <dbReference type="EMBL" id="ESU40390.1"/>
    </source>
</evidence>